<protein>
    <submittedName>
        <fullName evidence="2">Copper resistance D</fullName>
    </submittedName>
</protein>
<reference evidence="2 3" key="1">
    <citation type="journal article" date="2012" name="ISME J.">
        <title>Nitrification expanded: discovery, physiology and genomics of a nitrite-oxidizing bacterium from the phylum Chloroflexi.</title>
        <authorList>
            <person name="Sorokin D.Y."/>
            <person name="Lucker S."/>
            <person name="Vejmelkova D."/>
            <person name="Kostrikina N.A."/>
            <person name="Kleerebezem R."/>
            <person name="Rijpstra W.I."/>
            <person name="Damste J.S."/>
            <person name="Le Paslier D."/>
            <person name="Muyzer G."/>
            <person name="Wagner M."/>
            <person name="van Loosdrecht M.C."/>
            <person name="Daims H."/>
        </authorList>
    </citation>
    <scope>NUCLEOTIDE SEQUENCE [LARGE SCALE GENOMIC DNA]</scope>
    <source>
        <strain evidence="3">none</strain>
    </source>
</reference>
<proteinExistence type="predicted"/>
<feature type="transmembrane region" description="Helical" evidence="1">
    <location>
        <begin position="55"/>
        <end position="75"/>
    </location>
</feature>
<dbReference type="EMBL" id="CAGS01000054">
    <property type="protein sequence ID" value="CCF82700.1"/>
    <property type="molecule type" value="Genomic_DNA"/>
</dbReference>
<dbReference type="RefSeq" id="WP_008475006.1">
    <property type="nucleotide sequence ID" value="NZ_CAGS01000054.1"/>
</dbReference>
<feature type="transmembrane region" description="Helical" evidence="1">
    <location>
        <begin position="129"/>
        <end position="150"/>
    </location>
</feature>
<dbReference type="AlphaFoldDB" id="I4EDD8"/>
<evidence type="ECO:0000313" key="3">
    <source>
        <dbReference type="Proteomes" id="UP000004221"/>
    </source>
</evidence>
<keyword evidence="1" id="KW-1133">Transmembrane helix</keyword>
<dbReference type="OrthoDB" id="9867662at2"/>
<evidence type="ECO:0000256" key="1">
    <source>
        <dbReference type="SAM" id="Phobius"/>
    </source>
</evidence>
<feature type="transmembrane region" description="Helical" evidence="1">
    <location>
        <begin position="12"/>
        <end position="31"/>
    </location>
</feature>
<comment type="caution">
    <text evidence="2">The sequence shown here is derived from an EMBL/GenBank/DDBJ whole genome shotgun (WGS) entry which is preliminary data.</text>
</comment>
<name>I4EDD8_9BACT</name>
<organism evidence="2 3">
    <name type="scientific">Nitrolancea hollandica Lb</name>
    <dbReference type="NCBI Taxonomy" id="1129897"/>
    <lineage>
        <taxon>Bacteria</taxon>
        <taxon>Pseudomonadati</taxon>
        <taxon>Thermomicrobiota</taxon>
        <taxon>Thermomicrobia</taxon>
        <taxon>Sphaerobacterales</taxon>
        <taxon>Sphaerobacterineae</taxon>
        <taxon>Sphaerobacteraceae</taxon>
        <taxon>Nitrolancea</taxon>
    </lineage>
</organism>
<keyword evidence="1" id="KW-0472">Membrane</keyword>
<feature type="transmembrane region" description="Helical" evidence="1">
    <location>
        <begin position="87"/>
        <end position="108"/>
    </location>
</feature>
<sequence>MDIGSVARLLLRVAHAIAAAVWLGGGVYYLLALRPQLRNSDGDVRAFARNVQREFGEWASIATLIMIATGVILMFDRLTDGRGTAVYVVLLAVKIAAALVAFWLARSFRRRKRQGGKAAAGGTPMIDRSWLMLSLGAIAFILGVTLSSLYSTGIGQR</sequence>
<gene>
    <name evidence="2" type="ORF">NITHO_1470003</name>
</gene>
<keyword evidence="3" id="KW-1185">Reference proteome</keyword>
<keyword evidence="1" id="KW-0812">Transmembrane</keyword>
<evidence type="ECO:0000313" key="2">
    <source>
        <dbReference type="EMBL" id="CCF82700.1"/>
    </source>
</evidence>
<dbReference type="Proteomes" id="UP000004221">
    <property type="component" value="Unassembled WGS sequence"/>
</dbReference>
<accession>I4EDD8</accession>